<name>A0A0B0NWN3_GOSAR</name>
<keyword evidence="3" id="KW-1185">Reference proteome</keyword>
<dbReference type="Proteomes" id="UP000032142">
    <property type="component" value="Unassembled WGS sequence"/>
</dbReference>
<feature type="compositionally biased region" description="Basic and acidic residues" evidence="1">
    <location>
        <begin position="88"/>
        <end position="102"/>
    </location>
</feature>
<organism evidence="2 3">
    <name type="scientific">Gossypium arboreum</name>
    <name type="common">Tree cotton</name>
    <name type="synonym">Gossypium nanking</name>
    <dbReference type="NCBI Taxonomy" id="29729"/>
    <lineage>
        <taxon>Eukaryota</taxon>
        <taxon>Viridiplantae</taxon>
        <taxon>Streptophyta</taxon>
        <taxon>Embryophyta</taxon>
        <taxon>Tracheophyta</taxon>
        <taxon>Spermatophyta</taxon>
        <taxon>Magnoliopsida</taxon>
        <taxon>eudicotyledons</taxon>
        <taxon>Gunneridae</taxon>
        <taxon>Pentapetalae</taxon>
        <taxon>rosids</taxon>
        <taxon>malvids</taxon>
        <taxon>Malvales</taxon>
        <taxon>Malvaceae</taxon>
        <taxon>Malvoideae</taxon>
        <taxon>Gossypium</taxon>
    </lineage>
</organism>
<reference evidence="3" key="1">
    <citation type="submission" date="2014-09" db="EMBL/GenBank/DDBJ databases">
        <authorList>
            <person name="Mudge J."/>
            <person name="Ramaraj T."/>
            <person name="Lindquist I.E."/>
            <person name="Bharti A.K."/>
            <person name="Sundararajan A."/>
            <person name="Cameron C.T."/>
            <person name="Woodward J.E."/>
            <person name="May G.D."/>
            <person name="Brubaker C."/>
            <person name="Broadhvest J."/>
            <person name="Wilkins T.A."/>
        </authorList>
    </citation>
    <scope>NUCLEOTIDE SEQUENCE</scope>
    <source>
        <strain evidence="3">cv. AKA8401</strain>
    </source>
</reference>
<dbReference type="EMBL" id="KN407791">
    <property type="protein sequence ID" value="KHG17225.1"/>
    <property type="molecule type" value="Genomic_DNA"/>
</dbReference>
<feature type="region of interest" description="Disordered" evidence="1">
    <location>
        <begin position="67"/>
        <end position="102"/>
    </location>
</feature>
<evidence type="ECO:0000313" key="3">
    <source>
        <dbReference type="Proteomes" id="UP000032142"/>
    </source>
</evidence>
<evidence type="ECO:0000256" key="1">
    <source>
        <dbReference type="SAM" id="MobiDB-lite"/>
    </source>
</evidence>
<proteinExistence type="predicted"/>
<evidence type="ECO:0000313" key="2">
    <source>
        <dbReference type="EMBL" id="KHG17225.1"/>
    </source>
</evidence>
<sequence length="133" mass="15165">MQSKPHVNAKDLAWKFPLHTKLAQIRFTIRANARTFMASKRCRLALWGFTWLAVDMQIAPSKADDMRSTAKSFPRKSQPWRSGMAVWRSKETREGDRARSLSREPNSLVVPEASGALDCCVSFWVYWASDLGC</sequence>
<gene>
    <name evidence="2" type="ORF">F383_20872</name>
</gene>
<dbReference type="AlphaFoldDB" id="A0A0B0NWN3"/>
<protein>
    <submittedName>
        <fullName evidence="2">Uncharacterized protein</fullName>
    </submittedName>
</protein>
<accession>A0A0B0NWN3</accession>